<feature type="transmembrane region" description="Helical" evidence="1">
    <location>
        <begin position="58"/>
        <end position="80"/>
    </location>
</feature>
<dbReference type="STRING" id="260086.SAMN05216207_101990"/>
<feature type="transmembrane region" description="Helical" evidence="1">
    <location>
        <begin position="121"/>
        <end position="141"/>
    </location>
</feature>
<name>A0A1I5B6D3_PSUAM</name>
<dbReference type="Proteomes" id="UP000199614">
    <property type="component" value="Unassembled WGS sequence"/>
</dbReference>
<proteinExistence type="predicted"/>
<sequence length="158" mass="16008">MWRWDRWGTVDYDGPAVGQAQVIRRLSGSMARGAALVGGVTSLICIVVATVAEGLPGLYGAGLGGLLATGSALLTPALMLRTTHLEPGAVMLASFGGLAAKAILLLLALFTLGGAPALHRTSLAVTLLAVFVTTTAAEAWAGSKLKILIGAEPDSSNV</sequence>
<feature type="transmembrane region" description="Helical" evidence="1">
    <location>
        <begin position="33"/>
        <end position="52"/>
    </location>
</feature>
<protein>
    <recommendedName>
        <fullName evidence="4">ATP synthase protein I</fullName>
    </recommendedName>
</protein>
<dbReference type="OrthoDB" id="3578557at2"/>
<reference evidence="2 3" key="1">
    <citation type="submission" date="2016-10" db="EMBL/GenBank/DDBJ databases">
        <authorList>
            <person name="de Groot N.N."/>
        </authorList>
    </citation>
    <scope>NUCLEOTIDE SEQUENCE [LARGE SCALE GENOMIC DNA]</scope>
    <source>
        <strain evidence="2 3">CGMCC 4.1877</strain>
    </source>
</reference>
<evidence type="ECO:0000313" key="2">
    <source>
        <dbReference type="EMBL" id="SFN70059.1"/>
    </source>
</evidence>
<gene>
    <name evidence="2" type="ORF">SAMN05216207_101990</name>
</gene>
<dbReference type="EMBL" id="FOUY01000019">
    <property type="protein sequence ID" value="SFN70059.1"/>
    <property type="molecule type" value="Genomic_DNA"/>
</dbReference>
<evidence type="ECO:0000256" key="1">
    <source>
        <dbReference type="SAM" id="Phobius"/>
    </source>
</evidence>
<keyword evidence="1" id="KW-0812">Transmembrane</keyword>
<feature type="transmembrane region" description="Helical" evidence="1">
    <location>
        <begin position="92"/>
        <end position="115"/>
    </location>
</feature>
<accession>A0A1I5B6D3</accession>
<evidence type="ECO:0008006" key="4">
    <source>
        <dbReference type="Google" id="ProtNLM"/>
    </source>
</evidence>
<organism evidence="2 3">
    <name type="scientific">Pseudonocardia ammonioxydans</name>
    <dbReference type="NCBI Taxonomy" id="260086"/>
    <lineage>
        <taxon>Bacteria</taxon>
        <taxon>Bacillati</taxon>
        <taxon>Actinomycetota</taxon>
        <taxon>Actinomycetes</taxon>
        <taxon>Pseudonocardiales</taxon>
        <taxon>Pseudonocardiaceae</taxon>
        <taxon>Pseudonocardia</taxon>
    </lineage>
</organism>
<evidence type="ECO:0000313" key="3">
    <source>
        <dbReference type="Proteomes" id="UP000199614"/>
    </source>
</evidence>
<dbReference type="AlphaFoldDB" id="A0A1I5B6D3"/>
<keyword evidence="1" id="KW-0472">Membrane</keyword>
<dbReference type="RefSeq" id="WP_143105437.1">
    <property type="nucleotide sequence ID" value="NZ_FOUY01000019.1"/>
</dbReference>
<keyword evidence="3" id="KW-1185">Reference proteome</keyword>
<keyword evidence="1" id="KW-1133">Transmembrane helix</keyword>